<keyword evidence="8 15" id="KW-0812">Transmembrane</keyword>
<dbReference type="GO" id="GO:0015097">
    <property type="term" value="F:mercury ion transmembrane transporter activity"/>
    <property type="evidence" value="ECO:0007669"/>
    <property type="project" value="InterPro"/>
</dbReference>
<feature type="transmembrane region" description="Helical" evidence="15">
    <location>
        <begin position="51"/>
        <end position="69"/>
    </location>
</feature>
<dbReference type="InterPro" id="IPR036163">
    <property type="entry name" value="HMA_dom_sf"/>
</dbReference>
<keyword evidence="10" id="KW-0476">Mercury</keyword>
<sequence>MGNKKIESEKRLAGLGLLTAIVASFCCITPVLALVAGTSGVASTFSWLDPFRPYLIGLTLFVLGFAWYLQLKPKKEIDCSNCETDVKPKFIQSNTFLGIITVFAVLMLAFPYYSSAFFPQTEKQMVVVDKANVQTVEFSVSGMTCAGCEAPINHEVNKLPGIINSTASYDNGNTIVEFDNSKTNVAEIENAITATGYTVTAKKEQ</sequence>
<evidence type="ECO:0000256" key="8">
    <source>
        <dbReference type="ARBA" id="ARBA00022692"/>
    </source>
</evidence>
<evidence type="ECO:0000313" key="18">
    <source>
        <dbReference type="Proteomes" id="UP000652231"/>
    </source>
</evidence>
<evidence type="ECO:0000256" key="3">
    <source>
        <dbReference type="ARBA" id="ARBA00017053"/>
    </source>
</evidence>
<proteinExistence type="inferred from homology"/>
<evidence type="ECO:0000256" key="15">
    <source>
        <dbReference type="SAM" id="Phobius"/>
    </source>
</evidence>
<dbReference type="InterPro" id="IPR006121">
    <property type="entry name" value="HMA_dom"/>
</dbReference>
<evidence type="ECO:0000256" key="5">
    <source>
        <dbReference type="ARBA" id="ARBA00022466"/>
    </source>
</evidence>
<evidence type="ECO:0000256" key="6">
    <source>
        <dbReference type="ARBA" id="ARBA00022475"/>
    </source>
</evidence>
<evidence type="ECO:0000256" key="9">
    <source>
        <dbReference type="ARBA" id="ARBA00022723"/>
    </source>
</evidence>
<keyword evidence="7" id="KW-0997">Cell inner membrane</keyword>
<evidence type="ECO:0000256" key="13">
    <source>
        <dbReference type="ARBA" id="ARBA00030934"/>
    </source>
</evidence>
<dbReference type="Gene3D" id="1.10.287.910">
    <property type="entry name" value="bacterial mercury transporter, merf"/>
    <property type="match status" value="1"/>
</dbReference>
<comment type="caution">
    <text evidence="17">The sequence shown here is derived from an EMBL/GenBank/DDBJ whole genome shotgun (WGS) entry which is preliminary data.</text>
</comment>
<dbReference type="Pfam" id="PF00403">
    <property type="entry name" value="HMA"/>
    <property type="match status" value="1"/>
</dbReference>
<evidence type="ECO:0000256" key="14">
    <source>
        <dbReference type="ARBA" id="ARBA00045720"/>
    </source>
</evidence>
<protein>
    <recommendedName>
        <fullName evidence="3">Mercuric transport protein MerT</fullName>
    </recommendedName>
    <alternativeName>
        <fullName evidence="13">Mercury ion transport protein</fullName>
    </alternativeName>
</protein>
<dbReference type="PROSITE" id="PS50846">
    <property type="entry name" value="HMA_2"/>
    <property type="match status" value="1"/>
</dbReference>
<dbReference type="GO" id="GO:0046872">
    <property type="term" value="F:metal ion binding"/>
    <property type="evidence" value="ECO:0007669"/>
    <property type="project" value="UniProtKB-KW"/>
</dbReference>
<evidence type="ECO:0000256" key="2">
    <source>
        <dbReference type="ARBA" id="ARBA00008224"/>
    </source>
</evidence>
<name>A0A8J2Y9M3_9FLAO</name>
<keyword evidence="18" id="KW-1185">Reference proteome</keyword>
<evidence type="ECO:0000256" key="7">
    <source>
        <dbReference type="ARBA" id="ARBA00022519"/>
    </source>
</evidence>
<reference evidence="17" key="2">
    <citation type="submission" date="2020-09" db="EMBL/GenBank/DDBJ databases">
        <authorList>
            <person name="Sun Q."/>
            <person name="Zhou Y."/>
        </authorList>
    </citation>
    <scope>NUCLEOTIDE SEQUENCE</scope>
    <source>
        <strain evidence="17">CGMCC 1.12924</strain>
    </source>
</reference>
<keyword evidence="6" id="KW-1003">Cell membrane</keyword>
<gene>
    <name evidence="17" type="ORF">GCM10011312_11290</name>
</gene>
<dbReference type="InterPro" id="IPR003457">
    <property type="entry name" value="Transprt_MerT"/>
</dbReference>
<keyword evidence="5" id="KW-0475">Mercuric resistance</keyword>
<comment type="subcellular location">
    <subcellularLocation>
        <location evidence="1">Cell inner membrane</location>
        <topology evidence="1">Multi-pass membrane protein</topology>
    </subcellularLocation>
</comment>
<dbReference type="AlphaFoldDB" id="A0A8J2Y9M3"/>
<dbReference type="InterPro" id="IPR017969">
    <property type="entry name" value="Heavy-metal-associated_CS"/>
</dbReference>
<accession>A0A8J2Y9M3</accession>
<dbReference type="NCBIfam" id="NF033556">
    <property type="entry name" value="MerTP_fusion"/>
    <property type="match status" value="1"/>
</dbReference>
<evidence type="ECO:0000256" key="1">
    <source>
        <dbReference type="ARBA" id="ARBA00004429"/>
    </source>
</evidence>
<evidence type="ECO:0000256" key="4">
    <source>
        <dbReference type="ARBA" id="ARBA00022448"/>
    </source>
</evidence>
<dbReference type="Gene3D" id="3.30.70.100">
    <property type="match status" value="1"/>
</dbReference>
<dbReference type="Pfam" id="PF02411">
    <property type="entry name" value="MerT"/>
    <property type="match status" value="1"/>
</dbReference>
<dbReference type="RefSeq" id="WP_373283661.1">
    <property type="nucleotide sequence ID" value="NZ_BMGK01000004.1"/>
</dbReference>
<evidence type="ECO:0000256" key="10">
    <source>
        <dbReference type="ARBA" id="ARBA00022914"/>
    </source>
</evidence>
<keyword evidence="12 15" id="KW-0472">Membrane</keyword>
<feature type="transmembrane region" description="Helical" evidence="15">
    <location>
        <begin position="12"/>
        <end position="36"/>
    </location>
</feature>
<comment type="function">
    <text evidence="14">Involved in mercury resistance. Probably transfers a mercuric ion from the periplasmic Hg(2+)-binding protein MerP to the cytoplasmic mercuric reductase MerA.</text>
</comment>
<dbReference type="SUPFAM" id="SSF55008">
    <property type="entry name" value="HMA, heavy metal-associated domain"/>
    <property type="match status" value="1"/>
</dbReference>
<dbReference type="CDD" id="cd00371">
    <property type="entry name" value="HMA"/>
    <property type="match status" value="1"/>
</dbReference>
<feature type="transmembrane region" description="Helical" evidence="15">
    <location>
        <begin position="90"/>
        <end position="113"/>
    </location>
</feature>
<reference evidence="17" key="1">
    <citation type="journal article" date="2014" name="Int. J. Syst. Evol. Microbiol.">
        <title>Complete genome sequence of Corynebacterium casei LMG S-19264T (=DSM 44701T), isolated from a smear-ripened cheese.</title>
        <authorList>
            <consortium name="US DOE Joint Genome Institute (JGI-PGF)"/>
            <person name="Walter F."/>
            <person name="Albersmeier A."/>
            <person name="Kalinowski J."/>
            <person name="Ruckert C."/>
        </authorList>
    </citation>
    <scope>NUCLEOTIDE SEQUENCE</scope>
    <source>
        <strain evidence="17">CGMCC 1.12924</strain>
    </source>
</reference>
<keyword evidence="9" id="KW-0479">Metal-binding</keyword>
<organism evidence="17 18">
    <name type="scientific">Planktosalinus lacus</name>
    <dbReference type="NCBI Taxonomy" id="1526573"/>
    <lineage>
        <taxon>Bacteria</taxon>
        <taxon>Pseudomonadati</taxon>
        <taxon>Bacteroidota</taxon>
        <taxon>Flavobacteriia</taxon>
        <taxon>Flavobacteriales</taxon>
        <taxon>Flavobacteriaceae</taxon>
        <taxon>Planktosalinus</taxon>
    </lineage>
</organism>
<dbReference type="Proteomes" id="UP000652231">
    <property type="component" value="Unassembled WGS sequence"/>
</dbReference>
<evidence type="ECO:0000256" key="11">
    <source>
        <dbReference type="ARBA" id="ARBA00022989"/>
    </source>
</evidence>
<keyword evidence="11 15" id="KW-1133">Transmembrane helix</keyword>
<evidence type="ECO:0000256" key="12">
    <source>
        <dbReference type="ARBA" id="ARBA00023136"/>
    </source>
</evidence>
<evidence type="ECO:0000313" key="17">
    <source>
        <dbReference type="EMBL" id="GGD89172.1"/>
    </source>
</evidence>
<dbReference type="EMBL" id="BMGK01000004">
    <property type="protein sequence ID" value="GGD89172.1"/>
    <property type="molecule type" value="Genomic_DNA"/>
</dbReference>
<evidence type="ECO:0000259" key="16">
    <source>
        <dbReference type="PROSITE" id="PS50846"/>
    </source>
</evidence>
<dbReference type="GO" id="GO:0005886">
    <property type="term" value="C:plasma membrane"/>
    <property type="evidence" value="ECO:0007669"/>
    <property type="project" value="UniProtKB-SubCell"/>
</dbReference>
<feature type="domain" description="HMA" evidence="16">
    <location>
        <begin position="134"/>
        <end position="200"/>
    </location>
</feature>
<keyword evidence="4" id="KW-0813">Transport</keyword>
<dbReference type="PROSITE" id="PS01047">
    <property type="entry name" value="HMA_1"/>
    <property type="match status" value="1"/>
</dbReference>
<comment type="similarity">
    <text evidence="2">Belongs to the MerT family.</text>
</comment>